<dbReference type="EMBL" id="JARBHB010000005">
    <property type="protein sequence ID" value="KAJ8883897.1"/>
    <property type="molecule type" value="Genomic_DNA"/>
</dbReference>
<evidence type="ECO:0000256" key="1">
    <source>
        <dbReference type="SAM" id="MobiDB-lite"/>
    </source>
</evidence>
<reference evidence="2 3" key="1">
    <citation type="submission" date="2023-02" db="EMBL/GenBank/DDBJ databases">
        <title>LHISI_Scaffold_Assembly.</title>
        <authorList>
            <person name="Stuart O.P."/>
            <person name="Cleave R."/>
            <person name="Magrath M.J.L."/>
            <person name="Mikheyev A.S."/>
        </authorList>
    </citation>
    <scope>NUCLEOTIDE SEQUENCE [LARGE SCALE GENOMIC DNA]</scope>
    <source>
        <strain evidence="2">Daus_M_001</strain>
        <tissue evidence="2">Leg muscle</tissue>
    </source>
</reference>
<proteinExistence type="predicted"/>
<sequence length="132" mass="14640">MQGQMCWYVSSDIRSDLGLTDLKVPNTWEYNLKPRRTVDSENLNLSATTCAATTDSSNKTCPSSGQLITKFTKVLSDQERQRQLSPKAGHNEPEQGTKTKRKIIFHGADSPSRLQTSHKKLALTGFPSLTVS</sequence>
<evidence type="ECO:0008006" key="4">
    <source>
        <dbReference type="Google" id="ProtNLM"/>
    </source>
</evidence>
<comment type="caution">
    <text evidence="2">The sequence shown here is derived from an EMBL/GenBank/DDBJ whole genome shotgun (WGS) entry which is preliminary data.</text>
</comment>
<protein>
    <recommendedName>
        <fullName evidence="4">Prolactin receptor</fullName>
    </recommendedName>
</protein>
<keyword evidence="3" id="KW-1185">Reference proteome</keyword>
<evidence type="ECO:0000313" key="3">
    <source>
        <dbReference type="Proteomes" id="UP001159363"/>
    </source>
</evidence>
<evidence type="ECO:0000313" key="2">
    <source>
        <dbReference type="EMBL" id="KAJ8883897.1"/>
    </source>
</evidence>
<dbReference type="Proteomes" id="UP001159363">
    <property type="component" value="Chromosome 4"/>
</dbReference>
<gene>
    <name evidence="2" type="ORF">PR048_015752</name>
</gene>
<accession>A0ABQ9HI14</accession>
<name>A0ABQ9HI14_9NEOP</name>
<feature type="region of interest" description="Disordered" evidence="1">
    <location>
        <begin position="76"/>
        <end position="120"/>
    </location>
</feature>
<organism evidence="2 3">
    <name type="scientific">Dryococelus australis</name>
    <dbReference type="NCBI Taxonomy" id="614101"/>
    <lineage>
        <taxon>Eukaryota</taxon>
        <taxon>Metazoa</taxon>
        <taxon>Ecdysozoa</taxon>
        <taxon>Arthropoda</taxon>
        <taxon>Hexapoda</taxon>
        <taxon>Insecta</taxon>
        <taxon>Pterygota</taxon>
        <taxon>Neoptera</taxon>
        <taxon>Polyneoptera</taxon>
        <taxon>Phasmatodea</taxon>
        <taxon>Verophasmatodea</taxon>
        <taxon>Anareolatae</taxon>
        <taxon>Phasmatidae</taxon>
        <taxon>Eurycanthinae</taxon>
        <taxon>Dryococelus</taxon>
    </lineage>
</organism>